<sequence>MNNIHQVPRETTAPLNPTTPVELLKHFWLVPISRLWSAQALNRIQFSSLLACRSLTSLLPKRKTLPLLWLFSCSLMPTWMSRLTT</sequence>
<proteinExistence type="predicted"/>
<protein>
    <submittedName>
        <fullName evidence="1">Uncharacterized protein</fullName>
    </submittedName>
</protein>
<comment type="caution">
    <text evidence="1">The sequence shown here is derived from an EMBL/GenBank/DDBJ whole genome shotgun (WGS) entry which is preliminary data.</text>
</comment>
<evidence type="ECO:0000313" key="2">
    <source>
        <dbReference type="Proteomes" id="UP000481153"/>
    </source>
</evidence>
<reference evidence="1 2" key="1">
    <citation type="submission" date="2019-07" db="EMBL/GenBank/DDBJ databases">
        <title>Genomics analysis of Aphanomyces spp. identifies a new class of oomycete effector associated with host adaptation.</title>
        <authorList>
            <person name="Gaulin E."/>
        </authorList>
    </citation>
    <scope>NUCLEOTIDE SEQUENCE [LARGE SCALE GENOMIC DNA]</scope>
    <source>
        <strain evidence="1 2">ATCC 201684</strain>
    </source>
</reference>
<gene>
    <name evidence="1" type="ORF">Ae201684_015112</name>
</gene>
<accession>A0A6G0WHR6</accession>
<name>A0A6G0WHR6_9STRA</name>
<dbReference type="AlphaFoldDB" id="A0A6G0WHR6"/>
<dbReference type="Proteomes" id="UP000481153">
    <property type="component" value="Unassembled WGS sequence"/>
</dbReference>
<dbReference type="EMBL" id="VJMJ01000210">
    <property type="protein sequence ID" value="KAF0726713.1"/>
    <property type="molecule type" value="Genomic_DNA"/>
</dbReference>
<evidence type="ECO:0000313" key="1">
    <source>
        <dbReference type="EMBL" id="KAF0726713.1"/>
    </source>
</evidence>
<organism evidence="1 2">
    <name type="scientific">Aphanomyces euteiches</name>
    <dbReference type="NCBI Taxonomy" id="100861"/>
    <lineage>
        <taxon>Eukaryota</taxon>
        <taxon>Sar</taxon>
        <taxon>Stramenopiles</taxon>
        <taxon>Oomycota</taxon>
        <taxon>Saprolegniomycetes</taxon>
        <taxon>Saprolegniales</taxon>
        <taxon>Verrucalvaceae</taxon>
        <taxon>Aphanomyces</taxon>
    </lineage>
</organism>
<keyword evidence="2" id="KW-1185">Reference proteome</keyword>